<dbReference type="InterPro" id="IPR005177">
    <property type="entry name" value="Kinase-pyrophosphorylase"/>
</dbReference>
<dbReference type="EC" id="2.7.4.27" evidence="5"/>
<accession>A0ABY6ZMJ9</accession>
<dbReference type="PANTHER" id="PTHR31756:SF3">
    <property type="entry name" value="PYRUVATE, PHOSPHATE DIKINASE REGULATORY PROTEIN 1, CHLOROPLASTIC"/>
    <property type="match status" value="1"/>
</dbReference>
<dbReference type="Pfam" id="PF03618">
    <property type="entry name" value="Kinase-PPPase"/>
    <property type="match status" value="1"/>
</dbReference>
<dbReference type="EC" id="2.7.11.32" evidence="5"/>
<comment type="catalytic activity">
    <reaction evidence="5">
        <text>N(tele)-phospho-L-histidyl/L-threonyl-[pyruvate, phosphate dikinase] + ADP = N(tele)-phospho-L-histidyl/O-phospho-L-threonyl-[pyruvate, phosphate dikinase] + AMP + H(+)</text>
        <dbReference type="Rhea" id="RHEA:43692"/>
        <dbReference type="Rhea" id="RHEA-COMP:10650"/>
        <dbReference type="Rhea" id="RHEA-COMP:10651"/>
        <dbReference type="ChEBI" id="CHEBI:15378"/>
        <dbReference type="ChEBI" id="CHEBI:30013"/>
        <dbReference type="ChEBI" id="CHEBI:61977"/>
        <dbReference type="ChEBI" id="CHEBI:83586"/>
        <dbReference type="ChEBI" id="CHEBI:456215"/>
        <dbReference type="ChEBI" id="CHEBI:456216"/>
        <dbReference type="EC" id="2.7.11.32"/>
    </reaction>
</comment>
<gene>
    <name evidence="6" type="ORF">NZD89_07985</name>
</gene>
<dbReference type="Proteomes" id="UP001164761">
    <property type="component" value="Chromosome"/>
</dbReference>
<evidence type="ECO:0000313" key="6">
    <source>
        <dbReference type="EMBL" id="WAH43319.1"/>
    </source>
</evidence>
<protein>
    <recommendedName>
        <fullName evidence="5">Putative pyruvate, phosphate dikinase regulatory protein</fullName>
        <shortName evidence="5">PPDK regulatory protein</shortName>
        <ecNumber evidence="5">2.7.11.32</ecNumber>
        <ecNumber evidence="5">2.7.4.27</ecNumber>
    </recommendedName>
</protein>
<keyword evidence="2 5" id="KW-0808">Transferase</keyword>
<feature type="binding site" evidence="5">
    <location>
        <begin position="151"/>
        <end position="158"/>
    </location>
    <ligand>
        <name>ADP</name>
        <dbReference type="ChEBI" id="CHEBI:456216"/>
    </ligand>
</feature>
<sequence>MSGVQPTVYIVSDAIGETAEFVARAAASQFDESHVMYRKYAGVKDTQTIERIVSRAKEEEAFIAFTFVIRPLRDALLAEAAAHGVEVVDIMGPMLNAFERLLGQVPIGRPGVVHQLDADYYRRVEAVEFAVKYDDGRDPRGLARADVILIGVSRTSKTPLSMYLAHKQLRVANVPLVPEVTPPPFLFEAGGRGKVIGLTIRPENLHVIRKQRLQALGLVSQANYASDERILEELAYAADVMKRIGCPVIDVTDRAVEETASVIQNYLPIEEDHWI</sequence>
<dbReference type="HAMAP" id="MF_00921">
    <property type="entry name" value="PDRP"/>
    <property type="match status" value="1"/>
</dbReference>
<keyword evidence="4 5" id="KW-0418">Kinase</keyword>
<proteinExistence type="inferred from homology"/>
<evidence type="ECO:0000256" key="3">
    <source>
        <dbReference type="ARBA" id="ARBA00022741"/>
    </source>
</evidence>
<comment type="catalytic activity">
    <reaction evidence="5">
        <text>N(tele)-phospho-L-histidyl/O-phospho-L-threonyl-[pyruvate, phosphate dikinase] + phosphate + H(+) = N(tele)-phospho-L-histidyl/L-threonyl-[pyruvate, phosphate dikinase] + diphosphate</text>
        <dbReference type="Rhea" id="RHEA:43696"/>
        <dbReference type="Rhea" id="RHEA-COMP:10650"/>
        <dbReference type="Rhea" id="RHEA-COMP:10651"/>
        <dbReference type="ChEBI" id="CHEBI:15378"/>
        <dbReference type="ChEBI" id="CHEBI:30013"/>
        <dbReference type="ChEBI" id="CHEBI:33019"/>
        <dbReference type="ChEBI" id="CHEBI:43474"/>
        <dbReference type="ChEBI" id="CHEBI:61977"/>
        <dbReference type="ChEBI" id="CHEBI:83586"/>
        <dbReference type="EC" id="2.7.4.27"/>
    </reaction>
</comment>
<dbReference type="PANTHER" id="PTHR31756">
    <property type="entry name" value="PYRUVATE, PHOSPHATE DIKINASE REGULATORY PROTEIN 1, CHLOROPLASTIC"/>
    <property type="match status" value="1"/>
</dbReference>
<name>A0ABY6ZMJ9_9BACL</name>
<keyword evidence="1 5" id="KW-0723">Serine/threonine-protein kinase</keyword>
<dbReference type="InterPro" id="IPR026565">
    <property type="entry name" value="PPDK_reg"/>
</dbReference>
<organism evidence="6 7">
    <name type="scientific">Alicyclobacillus fastidiosus</name>
    <dbReference type="NCBI Taxonomy" id="392011"/>
    <lineage>
        <taxon>Bacteria</taxon>
        <taxon>Bacillati</taxon>
        <taxon>Bacillota</taxon>
        <taxon>Bacilli</taxon>
        <taxon>Bacillales</taxon>
        <taxon>Alicyclobacillaceae</taxon>
        <taxon>Alicyclobacillus</taxon>
    </lineage>
</organism>
<evidence type="ECO:0000313" key="7">
    <source>
        <dbReference type="Proteomes" id="UP001164761"/>
    </source>
</evidence>
<evidence type="ECO:0000256" key="2">
    <source>
        <dbReference type="ARBA" id="ARBA00022679"/>
    </source>
</evidence>
<evidence type="ECO:0000256" key="5">
    <source>
        <dbReference type="HAMAP-Rule" id="MF_00921"/>
    </source>
</evidence>
<dbReference type="EMBL" id="CP104067">
    <property type="protein sequence ID" value="WAH43319.1"/>
    <property type="molecule type" value="Genomic_DNA"/>
</dbReference>
<comment type="function">
    <text evidence="5">Bifunctional serine/threonine kinase and phosphorylase involved in the regulation of the pyruvate, phosphate dikinase (PPDK) by catalyzing its phosphorylation/dephosphorylation.</text>
</comment>
<comment type="similarity">
    <text evidence="5">Belongs to the pyruvate, phosphate/water dikinase regulatory protein family. PDRP subfamily.</text>
</comment>
<keyword evidence="7" id="KW-1185">Reference proteome</keyword>
<evidence type="ECO:0000256" key="1">
    <source>
        <dbReference type="ARBA" id="ARBA00022527"/>
    </source>
</evidence>
<evidence type="ECO:0000256" key="4">
    <source>
        <dbReference type="ARBA" id="ARBA00022777"/>
    </source>
</evidence>
<dbReference type="GO" id="GO:0016301">
    <property type="term" value="F:kinase activity"/>
    <property type="evidence" value="ECO:0007669"/>
    <property type="project" value="UniProtKB-KW"/>
</dbReference>
<keyword evidence="3 5" id="KW-0547">Nucleotide-binding</keyword>
<dbReference type="NCBIfam" id="NF003742">
    <property type="entry name" value="PRK05339.1"/>
    <property type="match status" value="1"/>
</dbReference>
<reference evidence="6" key="1">
    <citation type="submission" date="2022-08" db="EMBL/GenBank/DDBJ databases">
        <title>Alicyclobacillus fastidiosus DSM 17978, complete genome.</title>
        <authorList>
            <person name="Wang Q."/>
            <person name="Cai R."/>
            <person name="Wang Z."/>
        </authorList>
    </citation>
    <scope>NUCLEOTIDE SEQUENCE</scope>
    <source>
        <strain evidence="6">DSM 17978</strain>
    </source>
</reference>